<evidence type="ECO:0000313" key="2">
    <source>
        <dbReference type="Proteomes" id="UP000642125"/>
    </source>
</evidence>
<comment type="caution">
    <text evidence="1">The sequence shown here is derived from an EMBL/GenBank/DDBJ whole genome shotgun (WGS) entry which is preliminary data.</text>
</comment>
<dbReference type="Proteomes" id="UP000642125">
    <property type="component" value="Unassembled WGS sequence"/>
</dbReference>
<gene>
    <name evidence="1" type="ORF">Cpa01nite_35470</name>
</gene>
<sequence length="111" mass="12419">MGRSAADQRWDAAIRHVTGDSDGGELRTSQALWARALRAESPDPDDVRCAGDVLGPVRAPGGHVVMRPFVAVRHEDPQRALEASDAAWRRFARTRRRRRRRDGRRVASGRP</sequence>
<reference evidence="1" key="1">
    <citation type="submission" date="2021-01" db="EMBL/GenBank/DDBJ databases">
        <title>Whole genome shotgun sequence of Cellulomonas pakistanensis NBRC 110800.</title>
        <authorList>
            <person name="Komaki H."/>
            <person name="Tamura T."/>
        </authorList>
    </citation>
    <scope>NUCLEOTIDE SEQUENCE</scope>
    <source>
        <strain evidence="1">NBRC 110800</strain>
    </source>
</reference>
<dbReference type="AlphaFoldDB" id="A0A919PCW9"/>
<protein>
    <submittedName>
        <fullName evidence="1">Uncharacterized protein</fullName>
    </submittedName>
</protein>
<proteinExistence type="predicted"/>
<organism evidence="1 2">
    <name type="scientific">Cellulomonas pakistanensis</name>
    <dbReference type="NCBI Taxonomy" id="992287"/>
    <lineage>
        <taxon>Bacteria</taxon>
        <taxon>Bacillati</taxon>
        <taxon>Actinomycetota</taxon>
        <taxon>Actinomycetes</taxon>
        <taxon>Micrococcales</taxon>
        <taxon>Cellulomonadaceae</taxon>
        <taxon>Cellulomonas</taxon>
    </lineage>
</organism>
<keyword evidence="2" id="KW-1185">Reference proteome</keyword>
<accession>A0A919PCW9</accession>
<evidence type="ECO:0000313" key="1">
    <source>
        <dbReference type="EMBL" id="GIG38166.1"/>
    </source>
</evidence>
<name>A0A919PCW9_9CELL</name>
<dbReference type="EMBL" id="BONO01000039">
    <property type="protein sequence ID" value="GIG38166.1"/>
    <property type="molecule type" value="Genomic_DNA"/>
</dbReference>